<dbReference type="OrthoDB" id="2290206at2"/>
<dbReference type="RefSeq" id="WP_086650079.1">
    <property type="nucleotide sequence ID" value="NZ_JOMQ01000001.1"/>
</dbReference>
<evidence type="ECO:0000256" key="3">
    <source>
        <dbReference type="ARBA" id="ARBA00023100"/>
    </source>
</evidence>
<dbReference type="InterPro" id="IPR050639">
    <property type="entry name" value="SSR_resolvase"/>
</dbReference>
<reference evidence="9 10" key="1">
    <citation type="submission" date="2014-06" db="EMBL/GenBank/DDBJ databases">
        <authorList>
            <person name="Ju J."/>
            <person name="Zhang J."/>
        </authorList>
    </citation>
    <scope>NUCLEOTIDE SEQUENCE [LARGE SCALE GENOMIC DNA]</scope>
    <source>
        <strain evidence="9 10">DsW_47</strain>
    </source>
</reference>
<gene>
    <name evidence="9" type="ORF">HK14_00055</name>
</gene>
<comment type="caution">
    <text evidence="9">The sequence shown here is derived from an EMBL/GenBank/DDBJ whole genome shotgun (WGS) entry which is preliminary data.</text>
</comment>
<evidence type="ECO:0000256" key="1">
    <source>
        <dbReference type="ARBA" id="ARBA00009913"/>
    </source>
</evidence>
<protein>
    <recommendedName>
        <fullName evidence="8">Resolvase/invertase-type recombinase catalytic domain-containing protein</fullName>
    </recommendedName>
</protein>
<evidence type="ECO:0000256" key="4">
    <source>
        <dbReference type="ARBA" id="ARBA00023125"/>
    </source>
</evidence>
<accession>A0A1Z5YZ25</accession>
<feature type="domain" description="Resolvase/invertase-type recombinase catalytic" evidence="8">
    <location>
        <begin position="1"/>
        <end position="134"/>
    </location>
</feature>
<evidence type="ECO:0000256" key="2">
    <source>
        <dbReference type="ARBA" id="ARBA00022908"/>
    </source>
</evidence>
<sequence length="199" mass="22146">MIYGYARVSTTEQNEGMQVDALRSAGCTKIFTDKASGAKTSRPALDEMLPILKEGDTLVIWKLDRLGRSTIHLFSLLEDLKSKGVAVRSIMEGIDTNGSLGRFLCTILAGVAELERENIKQRVNAGLAKAKKDGVRLGRKERFNAKDKALIKRLHILGDSYTKLSRQFNASRSTIWQIVNSTEKTGFQDNRQTDLEDAL</sequence>
<dbReference type="Proteomes" id="UP000196086">
    <property type="component" value="Unassembled WGS sequence"/>
</dbReference>
<dbReference type="PANTHER" id="PTHR30461:SF26">
    <property type="entry name" value="RESOLVASE HOMOLOG YNEB"/>
    <property type="match status" value="1"/>
</dbReference>
<dbReference type="SMART" id="SM00857">
    <property type="entry name" value="Resolvase"/>
    <property type="match status" value="1"/>
</dbReference>
<dbReference type="GO" id="GO:0000150">
    <property type="term" value="F:DNA strand exchange activity"/>
    <property type="evidence" value="ECO:0007669"/>
    <property type="project" value="UniProtKB-KW"/>
</dbReference>
<dbReference type="GO" id="GO:0015074">
    <property type="term" value="P:DNA integration"/>
    <property type="evidence" value="ECO:0007669"/>
    <property type="project" value="UniProtKB-KW"/>
</dbReference>
<feature type="active site" description="O-(5'-phospho-DNA)-serine intermediate" evidence="6 7">
    <location>
        <position position="9"/>
    </location>
</feature>
<name>A0A1Z5YZ25_9PROT</name>
<evidence type="ECO:0000256" key="6">
    <source>
        <dbReference type="PIRSR" id="PIRSR606118-50"/>
    </source>
</evidence>
<keyword evidence="3" id="KW-0230">DNA invertase</keyword>
<dbReference type="SUPFAM" id="SSF53041">
    <property type="entry name" value="Resolvase-like"/>
    <property type="match status" value="1"/>
</dbReference>
<dbReference type="CDD" id="cd03768">
    <property type="entry name" value="SR_ResInv"/>
    <property type="match status" value="1"/>
</dbReference>
<dbReference type="EMBL" id="JOMQ01000001">
    <property type="protein sequence ID" value="OUJ04591.1"/>
    <property type="molecule type" value="Genomic_DNA"/>
</dbReference>
<dbReference type="FunFam" id="3.40.50.1390:FF:000001">
    <property type="entry name" value="DNA recombinase"/>
    <property type="match status" value="1"/>
</dbReference>
<evidence type="ECO:0000259" key="8">
    <source>
        <dbReference type="PROSITE" id="PS51736"/>
    </source>
</evidence>
<proteinExistence type="inferred from homology"/>
<dbReference type="InterPro" id="IPR006119">
    <property type="entry name" value="Resolv_N"/>
</dbReference>
<dbReference type="AlphaFoldDB" id="A0A1Z5YZ25"/>
<dbReference type="Gene3D" id="3.40.50.1390">
    <property type="entry name" value="Resolvase, N-terminal catalytic domain"/>
    <property type="match status" value="1"/>
</dbReference>
<dbReference type="PROSITE" id="PS00398">
    <property type="entry name" value="RECOMBINASES_2"/>
    <property type="match status" value="1"/>
</dbReference>
<dbReference type="InterPro" id="IPR006118">
    <property type="entry name" value="Recombinase_CS"/>
</dbReference>
<organism evidence="9 10">
    <name type="scientific">Acetobacter cibinongensis</name>
    <dbReference type="NCBI Taxonomy" id="146475"/>
    <lineage>
        <taxon>Bacteria</taxon>
        <taxon>Pseudomonadati</taxon>
        <taxon>Pseudomonadota</taxon>
        <taxon>Alphaproteobacteria</taxon>
        <taxon>Acetobacterales</taxon>
        <taxon>Acetobacteraceae</taxon>
        <taxon>Acetobacter</taxon>
    </lineage>
</organism>
<dbReference type="GO" id="GO:0003677">
    <property type="term" value="F:DNA binding"/>
    <property type="evidence" value="ECO:0007669"/>
    <property type="project" value="UniProtKB-KW"/>
</dbReference>
<keyword evidence="5" id="KW-0233">DNA recombination</keyword>
<evidence type="ECO:0000313" key="9">
    <source>
        <dbReference type="EMBL" id="OUJ04591.1"/>
    </source>
</evidence>
<evidence type="ECO:0000256" key="5">
    <source>
        <dbReference type="ARBA" id="ARBA00023172"/>
    </source>
</evidence>
<dbReference type="PROSITE" id="PS00397">
    <property type="entry name" value="RECOMBINASES_1"/>
    <property type="match status" value="1"/>
</dbReference>
<keyword evidence="2" id="KW-0229">DNA integration</keyword>
<comment type="similarity">
    <text evidence="1">Belongs to the site-specific recombinase resolvase family.</text>
</comment>
<dbReference type="InterPro" id="IPR036162">
    <property type="entry name" value="Resolvase-like_N_sf"/>
</dbReference>
<evidence type="ECO:0000256" key="7">
    <source>
        <dbReference type="PROSITE-ProRule" id="PRU10137"/>
    </source>
</evidence>
<dbReference type="PANTHER" id="PTHR30461">
    <property type="entry name" value="DNA-INVERTASE FROM LAMBDOID PROPHAGE"/>
    <property type="match status" value="1"/>
</dbReference>
<dbReference type="PROSITE" id="PS51736">
    <property type="entry name" value="RECOMBINASES_3"/>
    <property type="match status" value="1"/>
</dbReference>
<evidence type="ECO:0000313" key="10">
    <source>
        <dbReference type="Proteomes" id="UP000196086"/>
    </source>
</evidence>
<keyword evidence="4" id="KW-0238">DNA-binding</keyword>
<dbReference type="Pfam" id="PF00239">
    <property type="entry name" value="Resolvase"/>
    <property type="match status" value="1"/>
</dbReference>